<dbReference type="Pfam" id="PF00797">
    <property type="entry name" value="Acetyltransf_2"/>
    <property type="match status" value="1"/>
</dbReference>
<dbReference type="Gene3D" id="3.30.2140.10">
    <property type="entry name" value="Arylamine N-acetyltransferase"/>
    <property type="match status" value="1"/>
</dbReference>
<organism evidence="4 5">
    <name type="scientific">Pseudomonas mangiferae</name>
    <dbReference type="NCBI Taxonomy" id="2593654"/>
    <lineage>
        <taxon>Bacteria</taxon>
        <taxon>Pseudomonadati</taxon>
        <taxon>Pseudomonadota</taxon>
        <taxon>Gammaproteobacteria</taxon>
        <taxon>Pseudomonadales</taxon>
        <taxon>Pseudomonadaceae</taxon>
        <taxon>Pseudomonas</taxon>
    </lineage>
</organism>
<keyword evidence="4" id="KW-0808">Transferase</keyword>
<dbReference type="PANTHER" id="PTHR11786:SF0">
    <property type="entry name" value="ARYLAMINE N-ACETYLTRANSFERASE 4-RELATED"/>
    <property type="match status" value="1"/>
</dbReference>
<proteinExistence type="inferred from homology"/>
<dbReference type="OrthoDB" id="7181050at2"/>
<feature type="compositionally biased region" description="Low complexity" evidence="3">
    <location>
        <begin position="70"/>
        <end position="88"/>
    </location>
</feature>
<dbReference type="Gene3D" id="2.40.128.150">
    <property type="entry name" value="Cysteine proteinases"/>
    <property type="match status" value="1"/>
</dbReference>
<feature type="compositionally biased region" description="Basic residues" evidence="3">
    <location>
        <begin position="7"/>
        <end position="26"/>
    </location>
</feature>
<evidence type="ECO:0000313" key="5">
    <source>
        <dbReference type="Proteomes" id="UP000315235"/>
    </source>
</evidence>
<evidence type="ECO:0000256" key="2">
    <source>
        <dbReference type="RuleBase" id="RU003452"/>
    </source>
</evidence>
<comment type="similarity">
    <text evidence="1 2">Belongs to the arylamine N-acetyltransferase family.</text>
</comment>
<dbReference type="Proteomes" id="UP000315235">
    <property type="component" value="Unassembled WGS sequence"/>
</dbReference>
<dbReference type="SUPFAM" id="SSF54001">
    <property type="entry name" value="Cysteine proteinases"/>
    <property type="match status" value="1"/>
</dbReference>
<dbReference type="PANTHER" id="PTHR11786">
    <property type="entry name" value="N-HYDROXYARYLAMINE O-ACETYLTRANSFERASE"/>
    <property type="match status" value="1"/>
</dbReference>
<reference evidence="4 5" key="1">
    <citation type="submission" date="2019-07" db="EMBL/GenBank/DDBJ databases">
        <title>Pseudomonas mangiferae sp. nov., isolated from bark of mango tree in Thailand.</title>
        <authorList>
            <person name="Srisuk N."/>
            <person name="Anurat P."/>
        </authorList>
    </citation>
    <scope>NUCLEOTIDE SEQUENCE [LARGE SCALE GENOMIC DNA]</scope>
    <source>
        <strain evidence="4 5">DMKU_BBB3-04</strain>
    </source>
</reference>
<evidence type="ECO:0000256" key="1">
    <source>
        <dbReference type="ARBA" id="ARBA00006547"/>
    </source>
</evidence>
<dbReference type="GO" id="GO:0016407">
    <property type="term" value="F:acetyltransferase activity"/>
    <property type="evidence" value="ECO:0007669"/>
    <property type="project" value="InterPro"/>
</dbReference>
<dbReference type="InterPro" id="IPR038765">
    <property type="entry name" value="Papain-like_cys_pep_sf"/>
</dbReference>
<feature type="compositionally biased region" description="Basic residues" evidence="3">
    <location>
        <begin position="38"/>
        <end position="58"/>
    </location>
</feature>
<protein>
    <submittedName>
        <fullName evidence="4">Arylamine N-acetyltransferase</fullName>
    </submittedName>
</protein>
<dbReference type="AlphaFoldDB" id="A0A553GWL4"/>
<dbReference type="EMBL" id="VJOY01000011">
    <property type="protein sequence ID" value="TRX73904.1"/>
    <property type="molecule type" value="Genomic_DNA"/>
</dbReference>
<feature type="compositionally biased region" description="Low complexity" evidence="3">
    <location>
        <begin position="27"/>
        <end position="37"/>
    </location>
</feature>
<comment type="caution">
    <text evidence="4">The sequence shown here is derived from an EMBL/GenBank/DDBJ whole genome shotgun (WGS) entry which is preliminary data.</text>
</comment>
<gene>
    <name evidence="4" type="ORF">FM069_15960</name>
</gene>
<keyword evidence="5" id="KW-1185">Reference proteome</keyword>
<evidence type="ECO:0000256" key="3">
    <source>
        <dbReference type="SAM" id="MobiDB-lite"/>
    </source>
</evidence>
<accession>A0A553GWL4</accession>
<sequence>MPVPGCGRRRPAGRHLPRDRLGRRHAAGLPAPAGPGAPRRRGGHRPRRQRRRRPRQGPRPRTDGSRPGNLCRALARPPRLPLRSGAPAGLLRPLRFRAGHRRLPGRRHPPHRHAPPLNAAHPTGVTPFVEPLDLYRQRIGHTGDCAPTLDTLAALQAAHIASIPFENLTPLLGMEVDLDPQALLDKQVSDQRGGYCYEQNLLFLRMLHTLGFRARGLAGRVRWNLADDAPPTPRTHMLILVSLDDGEYIVDVGFGGLTPTGPLRLVPDVVQETPHEPFRLLQDGEGYTLQGLSCDEWKTLYRFDLSEQLEVDYRLASWYLSHCPASLFVNDLMVARALPGVRHSLFNGRYSRQTMGEEKQTRTIANVGELLDLLEGPFGLRVRHLPGVVERLGPLLTEAY</sequence>
<name>A0A553GWL4_9PSED</name>
<dbReference type="PRINTS" id="PR01543">
    <property type="entry name" value="ANATRNSFRASE"/>
</dbReference>
<dbReference type="InterPro" id="IPR001447">
    <property type="entry name" value="Arylamine_N-AcTrfase"/>
</dbReference>
<evidence type="ECO:0000313" key="4">
    <source>
        <dbReference type="EMBL" id="TRX73904.1"/>
    </source>
</evidence>
<feature type="region of interest" description="Disordered" evidence="3">
    <location>
        <begin position="1"/>
        <end position="88"/>
    </location>
</feature>